<dbReference type="SUPFAM" id="SSF82866">
    <property type="entry name" value="Multidrug efflux transporter AcrB transmembrane domain"/>
    <property type="match status" value="1"/>
</dbReference>
<comment type="similarity">
    <text evidence="10">In the C-terminal section; belongs to the SecD/SecF family. SecF subfamily.</text>
</comment>
<dbReference type="InterPro" id="IPR022646">
    <property type="entry name" value="SecD/SecF_CS"/>
</dbReference>
<dbReference type="GO" id="GO:0006605">
    <property type="term" value="P:protein targeting"/>
    <property type="evidence" value="ECO:0007669"/>
    <property type="project" value="UniProtKB-UniRule"/>
</dbReference>
<gene>
    <name evidence="12" type="primary">secF</name>
    <name evidence="14" type="ORF">Pmgp_03151</name>
</gene>
<dbReference type="Gene3D" id="1.20.1640.10">
    <property type="entry name" value="Multidrug efflux transporter AcrB transmembrane domain"/>
    <property type="match status" value="1"/>
</dbReference>
<comment type="function">
    <text evidence="9 12">Part of the Sec protein translocase complex. Interacts with the SecYEG preprotein conducting channel. SecDF uses the proton motive force (PMF) to complete protein translocation after the ATP-dependent function of SecA.</text>
</comment>
<keyword evidence="5 12" id="KW-0653">Protein transport</keyword>
<proteinExistence type="inferred from homology"/>
<comment type="subunit">
    <text evidence="12">Forms a complex with SecD. Part of the essential Sec protein translocation apparatus which comprises SecA, SecYEG and auxiliary proteins SecDF. Other proteins may also be involved.</text>
</comment>
<dbReference type="InterPro" id="IPR055344">
    <property type="entry name" value="SecD_SecF_C_bact"/>
</dbReference>
<evidence type="ECO:0000256" key="5">
    <source>
        <dbReference type="ARBA" id="ARBA00022927"/>
    </source>
</evidence>
<comment type="similarity">
    <text evidence="11">In the N-terminal section; belongs to the SecD/SecF family. SecD subfamily.</text>
</comment>
<sequence length="299" mass="33154">MSLRESMPFHFIKLRKIWYTISVLIILPGIISLFLQGLNLGIDFSGGSLLDLKFNQPTSIEQVRSVLDEFGLEGSSIQRSNETDYLVRTRELTEDENTNVVKELSDKLGGVTVQRSERVGPVMGKELIYKAFQALAVASVLIVIYVAWRFELKQGLAAIIAMLHDALVVLGVFSIFQIEVGSDFVAAVLTIIGFSLMDTIVIFDRVRENSLNKKKGEALEDIINRSMWQTMTRSINTVLAVLFVLVALLLLGGTTMRSLVLALLIGTLSGAYSSICNASPLWFDFKRMETKGKPKTAKA</sequence>
<dbReference type="InterPro" id="IPR048634">
    <property type="entry name" value="SecD_SecF_C"/>
</dbReference>
<dbReference type="NCBIfam" id="TIGR00966">
    <property type="entry name" value="transloc_SecF"/>
    <property type="match status" value="1"/>
</dbReference>
<evidence type="ECO:0000259" key="13">
    <source>
        <dbReference type="Pfam" id="PF02355"/>
    </source>
</evidence>
<evidence type="ECO:0000256" key="1">
    <source>
        <dbReference type="ARBA" id="ARBA00004651"/>
    </source>
</evidence>
<dbReference type="FunFam" id="1.20.1640.10:FF:000024">
    <property type="entry name" value="Multifunctional fusion protein"/>
    <property type="match status" value="1"/>
</dbReference>
<dbReference type="GO" id="GO:0005886">
    <property type="term" value="C:plasma membrane"/>
    <property type="evidence" value="ECO:0007669"/>
    <property type="project" value="UniProtKB-SubCell"/>
</dbReference>
<evidence type="ECO:0000256" key="9">
    <source>
        <dbReference type="ARBA" id="ARBA00059018"/>
    </source>
</evidence>
<dbReference type="Pfam" id="PF07549">
    <property type="entry name" value="Sec_GG"/>
    <property type="match status" value="1"/>
</dbReference>
<keyword evidence="4 12" id="KW-0812">Transmembrane</keyword>
<keyword evidence="8 12" id="KW-0472">Membrane</keyword>
<feature type="domain" description="Protein export membrane protein SecD/SecF C-terminal" evidence="13">
    <location>
        <begin position="110"/>
        <end position="286"/>
    </location>
</feature>
<dbReference type="GO" id="GO:0015450">
    <property type="term" value="F:protein-transporting ATPase activity"/>
    <property type="evidence" value="ECO:0007669"/>
    <property type="project" value="InterPro"/>
</dbReference>
<evidence type="ECO:0000256" key="3">
    <source>
        <dbReference type="ARBA" id="ARBA00022475"/>
    </source>
</evidence>
<dbReference type="InterPro" id="IPR022813">
    <property type="entry name" value="SecD/SecF_arch_bac"/>
</dbReference>
<feature type="transmembrane region" description="Helical" evidence="12">
    <location>
        <begin position="235"/>
        <end position="253"/>
    </location>
</feature>
<keyword evidence="2 12" id="KW-0813">Transport</keyword>
<dbReference type="InterPro" id="IPR022645">
    <property type="entry name" value="SecD/SecF_bac"/>
</dbReference>
<evidence type="ECO:0000256" key="4">
    <source>
        <dbReference type="ARBA" id="ARBA00022692"/>
    </source>
</evidence>
<evidence type="ECO:0000256" key="7">
    <source>
        <dbReference type="ARBA" id="ARBA00023010"/>
    </source>
</evidence>
<evidence type="ECO:0000256" key="2">
    <source>
        <dbReference type="ARBA" id="ARBA00022448"/>
    </source>
</evidence>
<feature type="transmembrane region" description="Helical" evidence="12">
    <location>
        <begin position="259"/>
        <end position="283"/>
    </location>
</feature>
<dbReference type="PRINTS" id="PR01755">
    <property type="entry name" value="SECFTRNLCASE"/>
</dbReference>
<keyword evidence="7 12" id="KW-0811">Translocation</keyword>
<dbReference type="GO" id="GO:0065002">
    <property type="term" value="P:intracellular protein transmembrane transport"/>
    <property type="evidence" value="ECO:0007669"/>
    <property type="project" value="UniProtKB-UniRule"/>
</dbReference>
<evidence type="ECO:0000256" key="6">
    <source>
        <dbReference type="ARBA" id="ARBA00022989"/>
    </source>
</evidence>
<dbReference type="EMBL" id="QFFZ01000048">
    <property type="protein sequence ID" value="TEB09441.1"/>
    <property type="molecule type" value="Genomic_DNA"/>
</dbReference>
<dbReference type="PANTHER" id="PTHR30081">
    <property type="entry name" value="PROTEIN-EXPORT MEMBRANE PROTEIN SEC"/>
    <property type="match status" value="1"/>
</dbReference>
<dbReference type="HAMAP" id="MF_01464_B">
    <property type="entry name" value="SecF_B"/>
    <property type="match status" value="1"/>
</dbReference>
<dbReference type="InterPro" id="IPR005665">
    <property type="entry name" value="SecF_bac"/>
</dbReference>
<evidence type="ECO:0000256" key="10">
    <source>
        <dbReference type="ARBA" id="ARBA00060856"/>
    </source>
</evidence>
<feature type="transmembrane region" description="Helical" evidence="12">
    <location>
        <begin position="21"/>
        <end position="42"/>
    </location>
</feature>
<evidence type="ECO:0000313" key="14">
    <source>
        <dbReference type="EMBL" id="TEB09441.1"/>
    </source>
</evidence>
<reference evidence="14 15" key="1">
    <citation type="journal article" date="2018" name="Environ. Microbiol.">
        <title>Novel energy conservation strategies and behaviour of Pelotomaculum schinkii driving syntrophic propionate catabolism.</title>
        <authorList>
            <person name="Hidalgo-Ahumada C.A.P."/>
            <person name="Nobu M.K."/>
            <person name="Narihiro T."/>
            <person name="Tamaki H."/>
            <person name="Liu W.T."/>
            <person name="Kamagata Y."/>
            <person name="Stams A.J.M."/>
            <person name="Imachi H."/>
            <person name="Sousa D.Z."/>
        </authorList>
    </citation>
    <scope>NUCLEOTIDE SEQUENCE [LARGE SCALE GENOMIC DNA]</scope>
    <source>
        <strain evidence="14 15">MGP</strain>
    </source>
</reference>
<evidence type="ECO:0000313" key="15">
    <source>
        <dbReference type="Proteomes" id="UP000297597"/>
    </source>
</evidence>
<keyword evidence="15" id="KW-1185">Reference proteome</keyword>
<protein>
    <recommendedName>
        <fullName evidence="12">Protein-export membrane protein SecF</fullName>
    </recommendedName>
</protein>
<organism evidence="14 15">
    <name type="scientific">Pelotomaculum propionicicum</name>
    <dbReference type="NCBI Taxonomy" id="258475"/>
    <lineage>
        <taxon>Bacteria</taxon>
        <taxon>Bacillati</taxon>
        <taxon>Bacillota</taxon>
        <taxon>Clostridia</taxon>
        <taxon>Eubacteriales</taxon>
        <taxon>Desulfotomaculaceae</taxon>
        <taxon>Pelotomaculum</taxon>
    </lineage>
</organism>
<evidence type="ECO:0000256" key="8">
    <source>
        <dbReference type="ARBA" id="ARBA00023136"/>
    </source>
</evidence>
<dbReference type="NCBIfam" id="TIGR00916">
    <property type="entry name" value="2A0604s01"/>
    <property type="match status" value="1"/>
</dbReference>
<dbReference type="GO" id="GO:0043952">
    <property type="term" value="P:protein transport by the Sec complex"/>
    <property type="evidence" value="ECO:0007669"/>
    <property type="project" value="UniProtKB-UniRule"/>
</dbReference>
<comment type="similarity">
    <text evidence="12">Belongs to the SecD/SecF family. SecF subfamily.</text>
</comment>
<dbReference type="AlphaFoldDB" id="A0A4Y7RKV7"/>
<feature type="transmembrane region" description="Helical" evidence="12">
    <location>
        <begin position="127"/>
        <end position="148"/>
    </location>
</feature>
<dbReference type="Pfam" id="PF02355">
    <property type="entry name" value="SecD_SecF_C"/>
    <property type="match status" value="1"/>
</dbReference>
<feature type="transmembrane region" description="Helical" evidence="12">
    <location>
        <begin position="184"/>
        <end position="203"/>
    </location>
</feature>
<dbReference type="RefSeq" id="WP_243119906.1">
    <property type="nucleotide sequence ID" value="NZ_QFFZ01000048.1"/>
</dbReference>
<feature type="transmembrane region" description="Helical" evidence="12">
    <location>
        <begin position="155"/>
        <end position="178"/>
    </location>
</feature>
<name>A0A4Y7RKV7_9FIRM</name>
<keyword evidence="6 12" id="KW-1133">Transmembrane helix</keyword>
<comment type="caution">
    <text evidence="14">The sequence shown here is derived from an EMBL/GenBank/DDBJ whole genome shotgun (WGS) entry which is preliminary data.</text>
</comment>
<accession>A0A4Y7RKV7</accession>
<dbReference type="Proteomes" id="UP000297597">
    <property type="component" value="Unassembled WGS sequence"/>
</dbReference>
<keyword evidence="3 12" id="KW-1003">Cell membrane</keyword>
<comment type="subcellular location">
    <subcellularLocation>
        <location evidence="1 12">Cell membrane</location>
        <topology evidence="1 12">Multi-pass membrane protein</topology>
    </subcellularLocation>
</comment>
<evidence type="ECO:0000256" key="12">
    <source>
        <dbReference type="HAMAP-Rule" id="MF_01464"/>
    </source>
</evidence>
<dbReference type="PANTHER" id="PTHR30081:SF8">
    <property type="entry name" value="PROTEIN TRANSLOCASE SUBUNIT SECF"/>
    <property type="match status" value="1"/>
</dbReference>
<dbReference type="Gene3D" id="3.30.70.2040">
    <property type="match status" value="1"/>
</dbReference>
<evidence type="ECO:0000256" key="11">
    <source>
        <dbReference type="ARBA" id="ARBA00061053"/>
    </source>
</evidence>